<keyword evidence="2" id="KW-1133">Transmembrane helix</keyword>
<feature type="compositionally biased region" description="Low complexity" evidence="1">
    <location>
        <begin position="273"/>
        <end position="287"/>
    </location>
</feature>
<feature type="region of interest" description="Disordered" evidence="1">
    <location>
        <begin position="377"/>
        <end position="609"/>
    </location>
</feature>
<accession>A0A8H3AN35</accession>
<organism evidence="3 4">
    <name type="scientific">Rhizoctonia solani</name>
    <dbReference type="NCBI Taxonomy" id="456999"/>
    <lineage>
        <taxon>Eukaryota</taxon>
        <taxon>Fungi</taxon>
        <taxon>Dikarya</taxon>
        <taxon>Basidiomycota</taxon>
        <taxon>Agaricomycotina</taxon>
        <taxon>Agaricomycetes</taxon>
        <taxon>Cantharellales</taxon>
        <taxon>Ceratobasidiaceae</taxon>
        <taxon>Rhizoctonia</taxon>
    </lineage>
</organism>
<keyword evidence="2" id="KW-0812">Transmembrane</keyword>
<feature type="compositionally biased region" description="Low complexity" evidence="1">
    <location>
        <begin position="321"/>
        <end position="336"/>
    </location>
</feature>
<sequence>MDSERAPLLPQTIQTVHRLGPHPIRFPSGNNKKVSREDPTVRSDEETAGAPPPWASSLPPTYKSGLPKITRECLVSECICYGKHQGVQDVLDPSKTDTQALIAMDTVEIRTNSPPVALISLQTPTISTFPACVAELLVVPNNLTIMTPRDTSSLLDRQLLDFGSPFSSGFSGLGHLEARQGCGGTFPTKEVIAVLAESAASLDLSVMVRGVVRRPSLAVTTRDVAIFLRIAVQGEAVARVATGSICSRDLANEPSCIDPDAQTGMLPPPSSVLASLTTTQQATSITTPQPEPTTTRGHVPPPLSPDSSPRPGASSVGTHVQTTKTAQTPPTGGAGATFTQAKSSTNAGAIVGGTVAGAVALALLVAVFIIWRRKQSNGAADSEIPVNGTVSDPSSSHAYSPNVPPTPGTVDPFLTPMTQHPNPGVSYFATPLDKPTSDTGSSPQYTGLPEPQHGDDTGVAIGAPTIPVPRHDIHHPHPHSMSVTPLGKSTADSGPARAWSDFISNPSMPSGQNATDGDNNTPIPSGLLNPERMNTSSAYLGTPSAGNAYGATSPLRAPLPVHQPPEGGEHSANRDLYPSPASLQHESLYPGAFAENSGGLRIPSGAAPP</sequence>
<name>A0A8H3AN35_9AGAM</name>
<evidence type="ECO:0000313" key="3">
    <source>
        <dbReference type="EMBL" id="CAE6427231.1"/>
    </source>
</evidence>
<dbReference type="EMBL" id="CAJMWV010001106">
    <property type="protein sequence ID" value="CAE6427231.1"/>
    <property type="molecule type" value="Genomic_DNA"/>
</dbReference>
<dbReference type="AlphaFoldDB" id="A0A8H3AN35"/>
<comment type="caution">
    <text evidence="3">The sequence shown here is derived from an EMBL/GenBank/DDBJ whole genome shotgun (WGS) entry which is preliminary data.</text>
</comment>
<feature type="region of interest" description="Disordered" evidence="1">
    <location>
        <begin position="1"/>
        <end position="60"/>
    </location>
</feature>
<feature type="compositionally biased region" description="Polar residues" evidence="1">
    <location>
        <begin position="502"/>
        <end position="523"/>
    </location>
</feature>
<reference evidence="3" key="1">
    <citation type="submission" date="2021-01" db="EMBL/GenBank/DDBJ databases">
        <authorList>
            <person name="Kaushik A."/>
        </authorList>
    </citation>
    <scope>NUCLEOTIDE SEQUENCE</scope>
    <source>
        <strain evidence="3">AG3-1AP</strain>
    </source>
</reference>
<feature type="compositionally biased region" description="Polar residues" evidence="1">
    <location>
        <begin position="388"/>
        <end position="399"/>
    </location>
</feature>
<evidence type="ECO:0000256" key="1">
    <source>
        <dbReference type="SAM" id="MobiDB-lite"/>
    </source>
</evidence>
<keyword evidence="2" id="KW-0472">Membrane</keyword>
<feature type="region of interest" description="Disordered" evidence="1">
    <location>
        <begin position="258"/>
        <end position="336"/>
    </location>
</feature>
<evidence type="ECO:0000256" key="2">
    <source>
        <dbReference type="SAM" id="Phobius"/>
    </source>
</evidence>
<protein>
    <submittedName>
        <fullName evidence="3">Uncharacterized protein</fullName>
    </submittedName>
</protein>
<evidence type="ECO:0000313" key="4">
    <source>
        <dbReference type="Proteomes" id="UP000663831"/>
    </source>
</evidence>
<gene>
    <name evidence="3" type="ORF">RDB_LOCUS39469</name>
</gene>
<feature type="compositionally biased region" description="Basic and acidic residues" evidence="1">
    <location>
        <begin position="34"/>
        <end position="45"/>
    </location>
</feature>
<feature type="transmembrane region" description="Helical" evidence="2">
    <location>
        <begin position="347"/>
        <end position="371"/>
    </location>
</feature>
<dbReference type="Proteomes" id="UP000663831">
    <property type="component" value="Unassembled WGS sequence"/>
</dbReference>
<proteinExistence type="predicted"/>